<keyword evidence="4 7" id="KW-0812">Transmembrane</keyword>
<evidence type="ECO:0000256" key="5">
    <source>
        <dbReference type="ARBA" id="ARBA00022989"/>
    </source>
</evidence>
<dbReference type="GO" id="GO:0005886">
    <property type="term" value="C:plasma membrane"/>
    <property type="evidence" value="ECO:0007669"/>
    <property type="project" value="UniProtKB-SubCell"/>
</dbReference>
<feature type="transmembrane region" description="Helical" evidence="7">
    <location>
        <begin position="303"/>
        <end position="329"/>
    </location>
</feature>
<evidence type="ECO:0000256" key="3">
    <source>
        <dbReference type="ARBA" id="ARBA00022475"/>
    </source>
</evidence>
<name>A0A2W7HY10_9PROT</name>
<dbReference type="AlphaFoldDB" id="A0A2W7HY10"/>
<keyword evidence="10" id="KW-1185">Reference proteome</keyword>
<dbReference type="InterPro" id="IPR051125">
    <property type="entry name" value="ABC-4/HrtB_transporter"/>
</dbReference>
<organism evidence="9 10">
    <name type="scientific">Humitalea rosea</name>
    <dbReference type="NCBI Taxonomy" id="990373"/>
    <lineage>
        <taxon>Bacteria</taxon>
        <taxon>Pseudomonadati</taxon>
        <taxon>Pseudomonadota</taxon>
        <taxon>Alphaproteobacteria</taxon>
        <taxon>Acetobacterales</taxon>
        <taxon>Roseomonadaceae</taxon>
        <taxon>Humitalea</taxon>
    </lineage>
</organism>
<evidence type="ECO:0000256" key="4">
    <source>
        <dbReference type="ARBA" id="ARBA00022692"/>
    </source>
</evidence>
<evidence type="ECO:0000256" key="1">
    <source>
        <dbReference type="ARBA" id="ARBA00004651"/>
    </source>
</evidence>
<evidence type="ECO:0000313" key="9">
    <source>
        <dbReference type="EMBL" id="PZW39364.1"/>
    </source>
</evidence>
<accession>A0A2W7HY10</accession>
<feature type="transmembrane region" description="Helical" evidence="7">
    <location>
        <begin position="344"/>
        <end position="367"/>
    </location>
</feature>
<dbReference type="InterPro" id="IPR003838">
    <property type="entry name" value="ABC3_permease_C"/>
</dbReference>
<evidence type="ECO:0000256" key="7">
    <source>
        <dbReference type="SAM" id="Phobius"/>
    </source>
</evidence>
<reference evidence="9 10" key="1">
    <citation type="submission" date="2018-06" db="EMBL/GenBank/DDBJ databases">
        <title>Genomic Encyclopedia of Archaeal and Bacterial Type Strains, Phase II (KMG-II): from individual species to whole genera.</title>
        <authorList>
            <person name="Goeker M."/>
        </authorList>
    </citation>
    <scope>NUCLEOTIDE SEQUENCE [LARGE SCALE GENOMIC DNA]</scope>
    <source>
        <strain evidence="9 10">DSM 24525</strain>
    </source>
</reference>
<keyword evidence="3" id="KW-1003">Cell membrane</keyword>
<sequence length="377" mass="39469">MNLALADIRHKLGRFVLTCLGLGLLMAVALSMVGIYQGVVTEALALSRSLRADLWVVESGTRGPFAEASRIPGDVREMVARLPGVAAAGAITLRTAEAQAPQGTIRVQVIGYEPGRPGGPSVIATGRGLGGTRFEIVADARSGLPLGATLLLGRYRYHVVGTTRGLVASGGDPLIFMQLRDSQDLQFRLAPAAARRAIAASTGGGSTDTVNAIIARLHPDADPALVAETALRWKHLAALTDQEQSDLLTLSVVNRARVQLGMFTVVLLFVSAVIIALIIYTMTMDKLREIATLKLIGAPDRTIIGLVLQQALLLGGVAYVAAVAIVFSARDVFPRTVALGPAEVAVMAVVVAVICLLGSLVSIRAALRIEPQQALGG</sequence>
<evidence type="ECO:0000313" key="10">
    <source>
        <dbReference type="Proteomes" id="UP000249688"/>
    </source>
</evidence>
<dbReference type="Proteomes" id="UP000249688">
    <property type="component" value="Unassembled WGS sequence"/>
</dbReference>
<protein>
    <submittedName>
        <fullName evidence="9">Putative ABC transport system permease protein</fullName>
    </submittedName>
</protein>
<dbReference type="EMBL" id="QKYU01000029">
    <property type="protein sequence ID" value="PZW39364.1"/>
    <property type="molecule type" value="Genomic_DNA"/>
</dbReference>
<proteinExistence type="predicted"/>
<feature type="transmembrane region" description="Helical" evidence="7">
    <location>
        <begin position="12"/>
        <end position="36"/>
    </location>
</feature>
<feature type="domain" description="ABC3 transporter permease C-terminal" evidence="8">
    <location>
        <begin position="262"/>
        <end position="371"/>
    </location>
</feature>
<feature type="transmembrane region" description="Helical" evidence="7">
    <location>
        <begin position="260"/>
        <end position="282"/>
    </location>
</feature>
<keyword evidence="6 7" id="KW-0472">Membrane</keyword>
<dbReference type="Pfam" id="PF02687">
    <property type="entry name" value="FtsX"/>
    <property type="match status" value="1"/>
</dbReference>
<gene>
    <name evidence="9" type="ORF">C8P66_12934</name>
</gene>
<dbReference type="OrthoDB" id="7298150at2"/>
<dbReference type="PANTHER" id="PTHR43738">
    <property type="entry name" value="ABC TRANSPORTER, MEMBRANE PROTEIN"/>
    <property type="match status" value="1"/>
</dbReference>
<dbReference type="RefSeq" id="WP_111400066.1">
    <property type="nucleotide sequence ID" value="NZ_QKYU01000029.1"/>
</dbReference>
<comment type="caution">
    <text evidence="9">The sequence shown here is derived from an EMBL/GenBank/DDBJ whole genome shotgun (WGS) entry which is preliminary data.</text>
</comment>
<dbReference type="PANTHER" id="PTHR43738:SF1">
    <property type="entry name" value="HEMIN TRANSPORT SYSTEM PERMEASE PROTEIN HRTB-RELATED"/>
    <property type="match status" value="1"/>
</dbReference>
<evidence type="ECO:0000256" key="6">
    <source>
        <dbReference type="ARBA" id="ARBA00023136"/>
    </source>
</evidence>
<keyword evidence="2" id="KW-0813">Transport</keyword>
<evidence type="ECO:0000259" key="8">
    <source>
        <dbReference type="Pfam" id="PF02687"/>
    </source>
</evidence>
<evidence type="ECO:0000256" key="2">
    <source>
        <dbReference type="ARBA" id="ARBA00022448"/>
    </source>
</evidence>
<keyword evidence="5 7" id="KW-1133">Transmembrane helix</keyword>
<comment type="subcellular location">
    <subcellularLocation>
        <location evidence="1">Cell membrane</location>
        <topology evidence="1">Multi-pass membrane protein</topology>
    </subcellularLocation>
</comment>